<reference evidence="11 12" key="1">
    <citation type="submission" date="2009-08" db="EMBL/GenBank/DDBJ databases">
        <title>The Genome Sequence of Spizellomyces punctatus strain DAOM BR117.</title>
        <authorList>
            <consortium name="The Broad Institute Genome Sequencing Platform"/>
            <person name="Russ C."/>
            <person name="Cuomo C."/>
            <person name="Shea T."/>
            <person name="Young S.K."/>
            <person name="Zeng Q."/>
            <person name="Koehrsen M."/>
            <person name="Haas B."/>
            <person name="Borodovsky M."/>
            <person name="Guigo R."/>
            <person name="Alvarado L."/>
            <person name="Berlin A."/>
            <person name="Bochicchio J."/>
            <person name="Borenstein D."/>
            <person name="Chapman S."/>
            <person name="Chen Z."/>
            <person name="Engels R."/>
            <person name="Freedman E."/>
            <person name="Gellesch M."/>
            <person name="Goldberg J."/>
            <person name="Griggs A."/>
            <person name="Gujja S."/>
            <person name="Heiman D."/>
            <person name="Hepburn T."/>
            <person name="Howarth C."/>
            <person name="Jen D."/>
            <person name="Larson L."/>
            <person name="Lewis B."/>
            <person name="Mehta T."/>
            <person name="Park D."/>
            <person name="Pearson M."/>
            <person name="Roberts A."/>
            <person name="Saif S."/>
            <person name="Shenoy N."/>
            <person name="Sisk P."/>
            <person name="Stolte C."/>
            <person name="Sykes S."/>
            <person name="Thomson T."/>
            <person name="Walk T."/>
            <person name="White J."/>
            <person name="Yandava C."/>
            <person name="Burger G."/>
            <person name="Gray M.W."/>
            <person name="Holland P.W.H."/>
            <person name="King N."/>
            <person name="Lang F.B.F."/>
            <person name="Roger A.J."/>
            <person name="Ruiz-Trillo I."/>
            <person name="Lander E."/>
            <person name="Nusbaum C."/>
        </authorList>
    </citation>
    <scope>NUCLEOTIDE SEQUENCE [LARGE SCALE GENOMIC DNA]</scope>
    <source>
        <strain evidence="11 12">DAOM BR117</strain>
    </source>
</reference>
<evidence type="ECO:0000256" key="8">
    <source>
        <dbReference type="ARBA" id="ARBA00048434"/>
    </source>
</evidence>
<dbReference type="PANTHER" id="PTHR13563">
    <property type="entry name" value="TRNA (GUANINE-9-) METHYLTRANSFERASE"/>
    <property type="match status" value="1"/>
</dbReference>
<dbReference type="FunCoup" id="A0A0L0HLH2">
    <property type="interactions" value="647"/>
</dbReference>
<dbReference type="PANTHER" id="PTHR13563:SF13">
    <property type="entry name" value="TRNA METHYLTRANSFERASE 10 HOMOLOG A"/>
    <property type="match status" value="1"/>
</dbReference>
<dbReference type="PROSITE" id="PS51675">
    <property type="entry name" value="SAM_MT_TRM10"/>
    <property type="match status" value="1"/>
</dbReference>
<comment type="catalytic activity">
    <reaction evidence="8">
        <text>guanosine(9) in tRNA + S-adenosyl-L-methionine = N(1)-methylguanosine(9) in tRNA + S-adenosyl-L-homocysteine + H(+)</text>
        <dbReference type="Rhea" id="RHEA:43156"/>
        <dbReference type="Rhea" id="RHEA-COMP:10367"/>
        <dbReference type="Rhea" id="RHEA-COMP:10368"/>
        <dbReference type="ChEBI" id="CHEBI:15378"/>
        <dbReference type="ChEBI" id="CHEBI:57856"/>
        <dbReference type="ChEBI" id="CHEBI:59789"/>
        <dbReference type="ChEBI" id="CHEBI:73542"/>
        <dbReference type="ChEBI" id="CHEBI:74269"/>
        <dbReference type="EC" id="2.1.1.221"/>
    </reaction>
</comment>
<evidence type="ECO:0000313" key="12">
    <source>
        <dbReference type="Proteomes" id="UP000053201"/>
    </source>
</evidence>
<evidence type="ECO:0000256" key="2">
    <source>
        <dbReference type="ARBA" id="ARBA00020451"/>
    </source>
</evidence>
<dbReference type="STRING" id="645134.A0A0L0HLH2"/>
<dbReference type="eggNOG" id="KOG2967">
    <property type="taxonomic scope" value="Eukaryota"/>
</dbReference>
<evidence type="ECO:0000259" key="10">
    <source>
        <dbReference type="PROSITE" id="PS51675"/>
    </source>
</evidence>
<dbReference type="OMA" id="NHIFAFM"/>
<dbReference type="Proteomes" id="UP000053201">
    <property type="component" value="Unassembled WGS sequence"/>
</dbReference>
<evidence type="ECO:0000256" key="1">
    <source>
        <dbReference type="ARBA" id="ARBA00012797"/>
    </source>
</evidence>
<gene>
    <name evidence="11" type="ORF">SPPG_03544</name>
</gene>
<evidence type="ECO:0000313" key="11">
    <source>
        <dbReference type="EMBL" id="KND01750.1"/>
    </source>
</evidence>
<dbReference type="GO" id="GO:0005634">
    <property type="term" value="C:nucleus"/>
    <property type="evidence" value="ECO:0007669"/>
    <property type="project" value="TreeGrafter"/>
</dbReference>
<dbReference type="InterPro" id="IPR038459">
    <property type="entry name" value="MT_TRM10-typ_sf"/>
</dbReference>
<feature type="domain" description="SAM-dependent MTase TRM10-type" evidence="10">
    <location>
        <begin position="79"/>
        <end position="273"/>
    </location>
</feature>
<feature type="compositionally biased region" description="Acidic residues" evidence="9">
    <location>
        <begin position="292"/>
        <end position="302"/>
    </location>
</feature>
<dbReference type="EC" id="2.1.1.221" evidence="1"/>
<dbReference type="InterPro" id="IPR007356">
    <property type="entry name" value="tRNA_m1G_MeTrfase_euk"/>
</dbReference>
<accession>A0A0L0HLH2</accession>
<dbReference type="OrthoDB" id="278300at2759"/>
<dbReference type="InterPro" id="IPR028564">
    <property type="entry name" value="MT_TRM10-typ"/>
</dbReference>
<dbReference type="GeneID" id="27687053"/>
<keyword evidence="4" id="KW-0808">Transferase</keyword>
<dbReference type="EMBL" id="KQ257454">
    <property type="protein sequence ID" value="KND01750.1"/>
    <property type="molecule type" value="Genomic_DNA"/>
</dbReference>
<dbReference type="VEuPathDB" id="FungiDB:SPPG_03544"/>
<proteinExistence type="predicted"/>
<protein>
    <recommendedName>
        <fullName evidence="2">tRNA (guanine(9)-N1)-methyltransferase</fullName>
        <ecNumber evidence="1">2.1.1.221</ecNumber>
    </recommendedName>
    <alternativeName>
        <fullName evidence="7">tRNA methyltransferase 10</fullName>
    </alternativeName>
    <alternativeName>
        <fullName evidence="6">tRNA(m1G9)-methyltransferase</fullName>
    </alternativeName>
</protein>
<name>A0A0L0HLH2_SPIPD</name>
<dbReference type="InParanoid" id="A0A0L0HLH2"/>
<feature type="region of interest" description="Disordered" evidence="9">
    <location>
        <begin position="271"/>
        <end position="374"/>
    </location>
</feature>
<evidence type="ECO:0000256" key="7">
    <source>
        <dbReference type="ARBA" id="ARBA00032166"/>
    </source>
</evidence>
<keyword evidence="5" id="KW-0949">S-adenosyl-L-methionine</keyword>
<feature type="region of interest" description="Disordered" evidence="9">
    <location>
        <begin position="1"/>
        <end position="90"/>
    </location>
</feature>
<feature type="compositionally biased region" description="Basic and acidic residues" evidence="9">
    <location>
        <begin position="43"/>
        <end position="56"/>
    </location>
</feature>
<dbReference type="Gene3D" id="3.40.1280.30">
    <property type="match status" value="1"/>
</dbReference>
<feature type="compositionally biased region" description="Basic and acidic residues" evidence="9">
    <location>
        <begin position="343"/>
        <end position="357"/>
    </location>
</feature>
<organism evidence="11 12">
    <name type="scientific">Spizellomyces punctatus (strain DAOM BR117)</name>
    <dbReference type="NCBI Taxonomy" id="645134"/>
    <lineage>
        <taxon>Eukaryota</taxon>
        <taxon>Fungi</taxon>
        <taxon>Fungi incertae sedis</taxon>
        <taxon>Chytridiomycota</taxon>
        <taxon>Chytridiomycota incertae sedis</taxon>
        <taxon>Chytridiomycetes</taxon>
        <taxon>Spizellomycetales</taxon>
        <taxon>Spizellomycetaceae</taxon>
        <taxon>Spizellomyces</taxon>
    </lineage>
</organism>
<evidence type="ECO:0000256" key="9">
    <source>
        <dbReference type="SAM" id="MobiDB-lite"/>
    </source>
</evidence>
<keyword evidence="12" id="KW-1185">Reference proteome</keyword>
<feature type="compositionally biased region" description="Basic and acidic residues" evidence="9">
    <location>
        <begin position="303"/>
        <end position="313"/>
    </location>
</feature>
<evidence type="ECO:0000256" key="5">
    <source>
        <dbReference type="ARBA" id="ARBA00022691"/>
    </source>
</evidence>
<dbReference type="GO" id="GO:0002939">
    <property type="term" value="P:tRNA N1-guanine methylation"/>
    <property type="evidence" value="ECO:0007669"/>
    <property type="project" value="TreeGrafter"/>
</dbReference>
<sequence>MEATEQDLAPRPDLPTSPATVKNEPNTPTPLSKRAQKRAAKQAKWDAMKEERLEIRKQKRAQVKQMRKEKIKQGLLQPKPRRPPHQDPSPMTIAIDLSFEDKMIKKEIDSTARQIARCYAANKASTKPVHLAFTSFTGQVKQALSIKYRDFERWVEGKCPILYTEDTFTTLSDPSNIVYLTADASTTLTELDETKTYVIGGIVDKNRYKGLCYEQAKAYGLATAKLPLDHYVAMQSRKVLTINHVFEIMIKWLETRDWQQSFLAVLPQRKNVHAKQDDDDDDVHDGVHEGESDFDETEEQDLGDSHENGKGIEDQETGMGEHVSQHHKANGERNVVDVPGPEHTLEDLQEKVKRKVEEEEPVDTLDPAAKRQKP</sequence>
<dbReference type="CDD" id="cd18089">
    <property type="entry name" value="SPOUT_Trm10-like"/>
    <property type="match status" value="1"/>
</dbReference>
<dbReference type="GO" id="GO:0052905">
    <property type="term" value="F:tRNA (guanosine(9)-N1)-methyltransferase activity"/>
    <property type="evidence" value="ECO:0007669"/>
    <property type="project" value="UniProtKB-EC"/>
</dbReference>
<feature type="compositionally biased region" description="Polar residues" evidence="9">
    <location>
        <begin position="17"/>
        <end position="30"/>
    </location>
</feature>
<dbReference type="RefSeq" id="XP_016609789.1">
    <property type="nucleotide sequence ID" value="XM_016751805.1"/>
</dbReference>
<keyword evidence="3" id="KW-0489">Methyltransferase</keyword>
<dbReference type="AlphaFoldDB" id="A0A0L0HLH2"/>
<evidence type="ECO:0000256" key="3">
    <source>
        <dbReference type="ARBA" id="ARBA00022603"/>
    </source>
</evidence>
<evidence type="ECO:0000256" key="4">
    <source>
        <dbReference type="ARBA" id="ARBA00022679"/>
    </source>
</evidence>
<evidence type="ECO:0000256" key="6">
    <source>
        <dbReference type="ARBA" id="ARBA00031792"/>
    </source>
</evidence>
<dbReference type="GO" id="GO:0000049">
    <property type="term" value="F:tRNA binding"/>
    <property type="evidence" value="ECO:0007669"/>
    <property type="project" value="TreeGrafter"/>
</dbReference>
<dbReference type="FunFam" id="3.40.1280.30:FF:000001">
    <property type="entry name" value="tRNA methyltransferase 10 homolog A"/>
    <property type="match status" value="1"/>
</dbReference>